<proteinExistence type="predicted"/>
<comment type="caution">
    <text evidence="2">The sequence shown here is derived from an EMBL/GenBank/DDBJ whole genome shotgun (WGS) entry which is preliminary data.</text>
</comment>
<feature type="region of interest" description="Disordered" evidence="1">
    <location>
        <begin position="1"/>
        <end position="26"/>
    </location>
</feature>
<evidence type="ECO:0000256" key="1">
    <source>
        <dbReference type="SAM" id="MobiDB-lite"/>
    </source>
</evidence>
<dbReference type="EMBL" id="NVUK01000016">
    <property type="protein sequence ID" value="PCI77489.1"/>
    <property type="molecule type" value="Genomic_DNA"/>
</dbReference>
<reference evidence="3" key="1">
    <citation type="submission" date="2017-08" db="EMBL/GenBank/DDBJ databases">
        <title>A dynamic microbial community with high functional redundancy inhabits the cold, oxic subseafloor aquifer.</title>
        <authorList>
            <person name="Tully B.J."/>
            <person name="Wheat C.G."/>
            <person name="Glazer B.T."/>
            <person name="Huber J.A."/>
        </authorList>
    </citation>
    <scope>NUCLEOTIDE SEQUENCE [LARGE SCALE GENOMIC DNA]</scope>
</reference>
<sequence>MATKVVTQSGAPSYPSPTETGLSPQDKLANRVDTFSKKIPPSLNIQALKNHLQDIKADPEMWTDPKHFELFKARFKIGVRNELSENPTFKESKNTIAILAMLAAIEVSPSAQAEMDRLVQEDPFQVIAELSEEPNPKEAIALATTQITTLHKKVVHMLITSLLTNFVPDGKAYNVYRANKIFKDVASFLKILDALLRQAQPYPDLKPAILQLQKALTQIQPFFKITADRFAPEMVQHFKQAADLGESLSPQETLTAHLLAILEESTQ</sequence>
<feature type="compositionally biased region" description="Polar residues" evidence="1">
    <location>
        <begin position="1"/>
        <end position="23"/>
    </location>
</feature>
<name>A0A2A4X5S6_UNCAE</name>
<evidence type="ECO:0000313" key="2">
    <source>
        <dbReference type="EMBL" id="PCI77489.1"/>
    </source>
</evidence>
<organism evidence="2 3">
    <name type="scientific">Aerophobetes bacterium</name>
    <dbReference type="NCBI Taxonomy" id="2030807"/>
    <lineage>
        <taxon>Bacteria</taxon>
        <taxon>Candidatus Aerophobota</taxon>
    </lineage>
</organism>
<dbReference type="Proteomes" id="UP000218775">
    <property type="component" value="Unassembled WGS sequence"/>
</dbReference>
<dbReference type="AlphaFoldDB" id="A0A2A4X5S6"/>
<evidence type="ECO:0000313" key="3">
    <source>
        <dbReference type="Proteomes" id="UP000218775"/>
    </source>
</evidence>
<accession>A0A2A4X5S6</accession>
<protein>
    <submittedName>
        <fullName evidence="2">Uncharacterized protein</fullName>
    </submittedName>
</protein>
<gene>
    <name evidence="2" type="ORF">COB21_02965</name>
</gene>